<organism evidence="2">
    <name type="scientific">Candidatus Tisiphia endosymbiont of Sergentomyia squamirostris</name>
    <dbReference type="NCBI Taxonomy" id="3113639"/>
    <lineage>
        <taxon>Bacteria</taxon>
        <taxon>Pseudomonadati</taxon>
        <taxon>Pseudomonadota</taxon>
        <taxon>Alphaproteobacteria</taxon>
        <taxon>Rickettsiales</taxon>
        <taxon>Rickettsiaceae</taxon>
        <taxon>Rickettsieae</taxon>
        <taxon>Candidatus Tisiphia</taxon>
    </lineage>
</organism>
<evidence type="ECO:0000259" key="1">
    <source>
        <dbReference type="Pfam" id="PF03968"/>
    </source>
</evidence>
<proteinExistence type="predicted"/>
<sequence>MDRLYIHSDNLVIDQTKNQACFTGEVILWFDDMMVKTTNLEIFYKTVDNKKTIDYISIPSRLIAKRSNGQELLTATSAKYFVERKELVLLGDVIVQNKDGIIKTDKLVYYTELNNIDYSKSKN</sequence>
<dbReference type="EMBL" id="AP029170">
    <property type="protein sequence ID" value="BFD46708.1"/>
    <property type="molecule type" value="Genomic_DNA"/>
</dbReference>
<accession>A0AAT9GA23</accession>
<dbReference type="Gene3D" id="2.60.450.10">
    <property type="entry name" value="Lipopolysaccharide (LPS) transport protein A like domain"/>
    <property type="match status" value="1"/>
</dbReference>
<dbReference type="AlphaFoldDB" id="A0AAT9GA23"/>
<protein>
    <recommendedName>
        <fullName evidence="1">Organic solvent tolerance-like N-terminal domain-containing protein</fullName>
    </recommendedName>
</protein>
<dbReference type="InterPro" id="IPR005653">
    <property type="entry name" value="OstA-like_N"/>
</dbReference>
<reference evidence="2" key="1">
    <citation type="submission" date="2024-01" db="EMBL/GenBank/DDBJ databases">
        <title>Sequencing the genomes of a sandfly, Sergentomyia squamirostris, and its two endosymbionts.</title>
        <authorList>
            <person name="Itokawa K."/>
            <person name="Sanjoba C."/>
        </authorList>
    </citation>
    <scope>NUCLEOTIDE SEQUENCE</scope>
    <source>
        <strain evidence="2">RiSSQ</strain>
    </source>
</reference>
<feature type="domain" description="Organic solvent tolerance-like N-terminal" evidence="1">
    <location>
        <begin position="5"/>
        <end position="112"/>
    </location>
</feature>
<name>A0AAT9GA23_9RICK</name>
<gene>
    <name evidence="2" type="ORF">DMENIID0002_13540</name>
</gene>
<evidence type="ECO:0000313" key="2">
    <source>
        <dbReference type="EMBL" id="BFD46708.1"/>
    </source>
</evidence>
<dbReference type="Pfam" id="PF03968">
    <property type="entry name" value="LptD_N"/>
    <property type="match status" value="1"/>
</dbReference>